<dbReference type="InterPro" id="IPR000873">
    <property type="entry name" value="AMP-dep_synth/lig_dom"/>
</dbReference>
<evidence type="ECO:0000313" key="5">
    <source>
        <dbReference type="Proteomes" id="UP000229641"/>
    </source>
</evidence>
<dbReference type="Pfam" id="PF00550">
    <property type="entry name" value="PP-binding"/>
    <property type="match status" value="1"/>
</dbReference>
<dbReference type="InterPro" id="IPR036736">
    <property type="entry name" value="ACP-like_sf"/>
</dbReference>
<dbReference type="SUPFAM" id="SSF47336">
    <property type="entry name" value="ACP-like"/>
    <property type="match status" value="1"/>
</dbReference>
<dbReference type="SMART" id="SM00563">
    <property type="entry name" value="PlsC"/>
    <property type="match status" value="1"/>
</dbReference>
<evidence type="ECO:0000259" key="3">
    <source>
        <dbReference type="PROSITE" id="PS50075"/>
    </source>
</evidence>
<dbReference type="AlphaFoldDB" id="A0A2H0LYK6"/>
<feature type="transmembrane region" description="Helical" evidence="2">
    <location>
        <begin position="740"/>
        <end position="762"/>
    </location>
</feature>
<gene>
    <name evidence="4" type="ORF">COV72_02805</name>
</gene>
<dbReference type="InterPro" id="IPR042099">
    <property type="entry name" value="ANL_N_sf"/>
</dbReference>
<dbReference type="GO" id="GO:0016020">
    <property type="term" value="C:membrane"/>
    <property type="evidence" value="ECO:0007669"/>
    <property type="project" value="TreeGrafter"/>
</dbReference>
<dbReference type="SUPFAM" id="SSF69593">
    <property type="entry name" value="Glycerol-3-phosphate (1)-acyltransferase"/>
    <property type="match status" value="1"/>
</dbReference>
<keyword evidence="2" id="KW-0472">Membrane</keyword>
<dbReference type="SUPFAM" id="SSF56801">
    <property type="entry name" value="Acetyl-CoA synthetase-like"/>
    <property type="match status" value="1"/>
</dbReference>
<dbReference type="InterPro" id="IPR009081">
    <property type="entry name" value="PP-bd_ACP"/>
</dbReference>
<dbReference type="CDD" id="cd07989">
    <property type="entry name" value="LPLAT_AGPAT-like"/>
    <property type="match status" value="1"/>
</dbReference>
<dbReference type="Pfam" id="PF01553">
    <property type="entry name" value="Acyltransferase"/>
    <property type="match status" value="1"/>
</dbReference>
<comment type="caution">
    <text evidence="4">The sequence shown here is derived from an EMBL/GenBank/DDBJ whole genome shotgun (WGS) entry which is preliminary data.</text>
</comment>
<comment type="catalytic activity">
    <reaction evidence="1">
        <text>a long-chain fatty acid + ATP + CoA = a long-chain fatty acyl-CoA + AMP + diphosphate</text>
        <dbReference type="Rhea" id="RHEA:15421"/>
        <dbReference type="ChEBI" id="CHEBI:30616"/>
        <dbReference type="ChEBI" id="CHEBI:33019"/>
        <dbReference type="ChEBI" id="CHEBI:57287"/>
        <dbReference type="ChEBI" id="CHEBI:57560"/>
        <dbReference type="ChEBI" id="CHEBI:83139"/>
        <dbReference type="ChEBI" id="CHEBI:456215"/>
        <dbReference type="EC" id="6.2.1.3"/>
    </reaction>
    <physiologicalReaction direction="left-to-right" evidence="1">
        <dbReference type="Rhea" id="RHEA:15422"/>
    </physiologicalReaction>
</comment>
<dbReference type="Pfam" id="PF23562">
    <property type="entry name" value="AMP-binding_C_3"/>
    <property type="match status" value="1"/>
</dbReference>
<feature type="transmembrane region" description="Helical" evidence="2">
    <location>
        <begin position="692"/>
        <end position="712"/>
    </location>
</feature>
<dbReference type="PANTHER" id="PTHR43272:SF52">
    <property type="entry name" value="AMP-DEPENDENT SYNTHETASE_LIGASE DOMAIN-CONTAINING PROTEIN"/>
    <property type="match status" value="1"/>
</dbReference>
<organism evidence="4 5">
    <name type="scientific">Candidatus Ghiorseimicrobium undicola</name>
    <dbReference type="NCBI Taxonomy" id="1974746"/>
    <lineage>
        <taxon>Bacteria</taxon>
        <taxon>Pseudomonadati</taxon>
        <taxon>Candidatus Omnitrophota</taxon>
        <taxon>Candidatus Ghiorseimicrobium</taxon>
    </lineage>
</organism>
<sequence>MLTRSQNIFSEFSAIANSHPEKKAIFYKPEKEKGYNSLTYAQIYDSALKLGNILSGLGIIRNDKIAILLDNQPEYAIAFMAAMSISATAVPLDIQFSNAQIKQLILHSEARILITTKNNHPNIGLQLRNMQTIIIDSEEFHEEFDNYSADNKIAGNLKYDNELALLFYTSGTTDMPKAVMLTHKNLLSNINSIQESKIINKNDVIVSVLPLHHAYPFTVTLLTPLLTGAKIIYPKSRSSSDMLEAMRKNCATILVGVPQIYSLMQHSINEKIRRLPALKKGLIYLASRASLKIQRLLNINTAKYLFKQIHSAFGPHLRFLVSGGARLDPDIANDFVKWGFTIIEGYGLTETSPVATFNPVKKPKIGSVGVPISSVEIKIIEKDKNGVGEIAIKGPNVMTGYYNMPRQTKDAIKDGWFASGDLGYMDSDGYLYITGRKKEIIVLSNGKNINPEEIEKHYLKSPFIKELCVLAVKSNAFLKGTEHLGAIIVADEEYFKSKNETNIRSKLKWELESIAQTIPAYKRIKEFVVSKNALPRTRLGKITRHRIMQLYAELLKTSKPKEEEYLKQDEINILYSDTAKNAINFLEKTLNRKININDHLELDLGLDSLGRIEVLLSLQGALNLQVSDETAMEFFMCNTVKELLLKLKSVMPQISDEQFKEEGAIMWDKIVKESPSAQTLDKLNIKPGKLNIALNLLLIPLIKIFFRVFFLLKTEGQDNLPKKGPYIICPNHTNYLDGLFVLSALPFNIVLNTYFVGYSIIFEHFLLRKLIRIARLIPLEISLNLIESLRSCAFVLQNSKNVCYFPEGLRSIDGKVKEFKKGVGILVKELNVPAIPVYIDGAFRSWPRTRKLPRPAKITVKFGKIMDNKTLNPENKEKEEAYILIAENLRRQVAKTGKEELPQETSQQ</sequence>
<proteinExistence type="predicted"/>
<evidence type="ECO:0000313" key="4">
    <source>
        <dbReference type="EMBL" id="PIQ89452.1"/>
    </source>
</evidence>
<evidence type="ECO:0000256" key="2">
    <source>
        <dbReference type="SAM" id="Phobius"/>
    </source>
</evidence>
<dbReference type="InterPro" id="IPR002123">
    <property type="entry name" value="Plipid/glycerol_acylTrfase"/>
</dbReference>
<dbReference type="GO" id="GO:0016746">
    <property type="term" value="F:acyltransferase activity"/>
    <property type="evidence" value="ECO:0007669"/>
    <property type="project" value="InterPro"/>
</dbReference>
<keyword evidence="2" id="KW-1133">Transmembrane helix</keyword>
<dbReference type="Pfam" id="PF00501">
    <property type="entry name" value="AMP-binding"/>
    <property type="match status" value="1"/>
</dbReference>
<dbReference type="Gene3D" id="1.10.1200.10">
    <property type="entry name" value="ACP-like"/>
    <property type="match status" value="1"/>
</dbReference>
<accession>A0A2H0LYK6</accession>
<dbReference type="Gene3D" id="3.40.50.12780">
    <property type="entry name" value="N-terminal domain of ligase-like"/>
    <property type="match status" value="1"/>
</dbReference>
<reference evidence="4 5" key="1">
    <citation type="submission" date="2017-09" db="EMBL/GenBank/DDBJ databases">
        <title>Depth-based differentiation of microbial function through sediment-hosted aquifers and enrichment of novel symbionts in the deep terrestrial subsurface.</title>
        <authorList>
            <person name="Probst A.J."/>
            <person name="Ladd B."/>
            <person name="Jarett J.K."/>
            <person name="Geller-Mcgrath D.E."/>
            <person name="Sieber C.M."/>
            <person name="Emerson J.B."/>
            <person name="Anantharaman K."/>
            <person name="Thomas B.C."/>
            <person name="Malmstrom R."/>
            <person name="Stieglmeier M."/>
            <person name="Klingl A."/>
            <person name="Woyke T."/>
            <person name="Ryan C.M."/>
            <person name="Banfield J.F."/>
        </authorList>
    </citation>
    <scope>NUCLEOTIDE SEQUENCE [LARGE SCALE GENOMIC DNA]</scope>
    <source>
        <strain evidence="4">CG11_big_fil_rev_8_21_14_0_20_42_13</strain>
    </source>
</reference>
<evidence type="ECO:0000256" key="1">
    <source>
        <dbReference type="ARBA" id="ARBA00024484"/>
    </source>
</evidence>
<keyword evidence="2" id="KW-0812">Transmembrane</keyword>
<dbReference type="PANTHER" id="PTHR43272">
    <property type="entry name" value="LONG-CHAIN-FATTY-ACID--COA LIGASE"/>
    <property type="match status" value="1"/>
</dbReference>
<name>A0A2H0LYK6_9BACT</name>
<dbReference type="InterPro" id="IPR045851">
    <property type="entry name" value="AMP-bd_C_sf"/>
</dbReference>
<feature type="domain" description="Carrier" evidence="3">
    <location>
        <begin position="573"/>
        <end position="651"/>
    </location>
</feature>
<dbReference type="EMBL" id="PCWA01000037">
    <property type="protein sequence ID" value="PIQ89452.1"/>
    <property type="molecule type" value="Genomic_DNA"/>
</dbReference>
<dbReference type="GO" id="GO:0004467">
    <property type="term" value="F:long-chain fatty acid-CoA ligase activity"/>
    <property type="evidence" value="ECO:0007669"/>
    <property type="project" value="UniProtKB-EC"/>
</dbReference>
<dbReference type="Gene3D" id="3.30.300.30">
    <property type="match status" value="1"/>
</dbReference>
<dbReference type="PROSITE" id="PS50075">
    <property type="entry name" value="CARRIER"/>
    <property type="match status" value="1"/>
</dbReference>
<dbReference type="Proteomes" id="UP000229641">
    <property type="component" value="Unassembled WGS sequence"/>
</dbReference>
<protein>
    <recommendedName>
        <fullName evidence="3">Carrier domain-containing protein</fullName>
    </recommendedName>
</protein>